<proteinExistence type="predicted"/>
<accession>A0AAF3EEF2</accession>
<keyword evidence="2" id="KW-1185">Reference proteome</keyword>
<name>A0AAF3EEF2_9BILA</name>
<feature type="compositionally biased region" description="Polar residues" evidence="1">
    <location>
        <begin position="42"/>
        <end position="53"/>
    </location>
</feature>
<evidence type="ECO:0000313" key="3">
    <source>
        <dbReference type="WBParaSite" id="MBELARI_LOCUS12345"/>
    </source>
</evidence>
<sequence length="112" mass="11919">MSKSPPPGPARPGGSSMSVLSPIGGFSTASTHELSPVDPQSRKLSTLSVSSDHLASMSRKRSMRQILAEVEKKVEKKKTTTIESKQAPAPSIFEAAALIKNIHPQRIDLLSG</sequence>
<dbReference type="WBParaSite" id="MBELARI_LOCUS12345">
    <property type="protein sequence ID" value="MBELARI_LOCUS12345"/>
    <property type="gene ID" value="MBELARI_LOCUS12345"/>
</dbReference>
<feature type="compositionally biased region" description="Pro residues" evidence="1">
    <location>
        <begin position="1"/>
        <end position="10"/>
    </location>
</feature>
<evidence type="ECO:0000256" key="1">
    <source>
        <dbReference type="SAM" id="MobiDB-lite"/>
    </source>
</evidence>
<organism evidence="2 3">
    <name type="scientific">Mesorhabditis belari</name>
    <dbReference type="NCBI Taxonomy" id="2138241"/>
    <lineage>
        <taxon>Eukaryota</taxon>
        <taxon>Metazoa</taxon>
        <taxon>Ecdysozoa</taxon>
        <taxon>Nematoda</taxon>
        <taxon>Chromadorea</taxon>
        <taxon>Rhabditida</taxon>
        <taxon>Rhabditina</taxon>
        <taxon>Rhabditomorpha</taxon>
        <taxon>Rhabditoidea</taxon>
        <taxon>Rhabditidae</taxon>
        <taxon>Mesorhabditinae</taxon>
        <taxon>Mesorhabditis</taxon>
    </lineage>
</organism>
<dbReference type="AlphaFoldDB" id="A0AAF3EEF2"/>
<feature type="region of interest" description="Disordered" evidence="1">
    <location>
        <begin position="1"/>
        <end position="62"/>
    </location>
</feature>
<protein>
    <submittedName>
        <fullName evidence="3">Uncharacterized protein</fullName>
    </submittedName>
</protein>
<reference evidence="3" key="1">
    <citation type="submission" date="2024-02" db="UniProtKB">
        <authorList>
            <consortium name="WormBaseParasite"/>
        </authorList>
    </citation>
    <scope>IDENTIFICATION</scope>
</reference>
<dbReference type="Proteomes" id="UP000887575">
    <property type="component" value="Unassembled WGS sequence"/>
</dbReference>
<evidence type="ECO:0000313" key="2">
    <source>
        <dbReference type="Proteomes" id="UP000887575"/>
    </source>
</evidence>